<dbReference type="InterPro" id="IPR002110">
    <property type="entry name" value="Ankyrin_rpt"/>
</dbReference>
<feature type="repeat" description="ANK" evidence="3">
    <location>
        <begin position="154"/>
        <end position="186"/>
    </location>
</feature>
<feature type="repeat" description="ANK" evidence="3">
    <location>
        <begin position="322"/>
        <end position="354"/>
    </location>
</feature>
<dbReference type="SUPFAM" id="SSF48403">
    <property type="entry name" value="Ankyrin repeat"/>
    <property type="match status" value="2"/>
</dbReference>
<gene>
    <name evidence="5" type="ORF">BSAL_86640</name>
</gene>
<keyword evidence="2 3" id="KW-0040">ANK repeat</keyword>
<evidence type="ECO:0000313" key="5">
    <source>
        <dbReference type="EMBL" id="CUG81333.1"/>
    </source>
</evidence>
<dbReference type="EMBL" id="CYKH01001061">
    <property type="protein sequence ID" value="CUG81333.1"/>
    <property type="molecule type" value="Genomic_DNA"/>
</dbReference>
<accession>A0A0S4J4D0</accession>
<name>A0A0S4J4D0_BODSA</name>
<evidence type="ECO:0000256" key="3">
    <source>
        <dbReference type="PROSITE-ProRule" id="PRU00023"/>
    </source>
</evidence>
<feature type="repeat" description="ANK" evidence="3">
    <location>
        <begin position="254"/>
        <end position="286"/>
    </location>
</feature>
<dbReference type="VEuPathDB" id="TriTrypDB:BSAL_86640"/>
<dbReference type="PANTHER" id="PTHR24198">
    <property type="entry name" value="ANKYRIN REPEAT AND PROTEIN KINASE DOMAIN-CONTAINING PROTEIN"/>
    <property type="match status" value="1"/>
</dbReference>
<evidence type="ECO:0000256" key="1">
    <source>
        <dbReference type="ARBA" id="ARBA00022737"/>
    </source>
</evidence>
<dbReference type="PROSITE" id="PS50088">
    <property type="entry name" value="ANK_REPEAT"/>
    <property type="match status" value="7"/>
</dbReference>
<organism evidence="5 6">
    <name type="scientific">Bodo saltans</name>
    <name type="common">Flagellated protozoan</name>
    <dbReference type="NCBI Taxonomy" id="75058"/>
    <lineage>
        <taxon>Eukaryota</taxon>
        <taxon>Discoba</taxon>
        <taxon>Euglenozoa</taxon>
        <taxon>Kinetoplastea</taxon>
        <taxon>Metakinetoplastina</taxon>
        <taxon>Eubodonida</taxon>
        <taxon>Bodonidae</taxon>
        <taxon>Bodo</taxon>
    </lineage>
</organism>
<reference evidence="6" key="1">
    <citation type="submission" date="2015-09" db="EMBL/GenBank/DDBJ databases">
        <authorList>
            <consortium name="Pathogen Informatics"/>
        </authorList>
    </citation>
    <scope>NUCLEOTIDE SEQUENCE [LARGE SCALE GENOMIC DNA]</scope>
    <source>
        <strain evidence="6">Lake Konstanz</strain>
    </source>
</reference>
<protein>
    <submittedName>
        <fullName evidence="5">Ankyrin repeat protein, putative</fullName>
    </submittedName>
</protein>
<dbReference type="Pfam" id="PF12796">
    <property type="entry name" value="Ank_2"/>
    <property type="match status" value="5"/>
</dbReference>
<proteinExistence type="predicted"/>
<dbReference type="Gene3D" id="1.25.40.20">
    <property type="entry name" value="Ankyrin repeat-containing domain"/>
    <property type="match status" value="5"/>
</dbReference>
<feature type="repeat" description="ANK" evidence="3">
    <location>
        <begin position="1"/>
        <end position="31"/>
    </location>
</feature>
<evidence type="ECO:0000256" key="2">
    <source>
        <dbReference type="ARBA" id="ARBA00023043"/>
    </source>
</evidence>
<dbReference type="AlphaFoldDB" id="A0A0S4J4D0"/>
<keyword evidence="1" id="KW-0677">Repeat</keyword>
<keyword evidence="6" id="KW-1185">Reference proteome</keyword>
<sequence length="534" mass="55527">MTPLMVAARFSQIETIATLLGLGADVSIASHDSSTAALTRTGMNALYVAALHGHVAAVRALADITLKRTREDSLDGSTLIHLALSRTQKGNTRSGHLLRSVAPQAPPVKAKLMSTLPISAGRQHMLAARSNHSAVVLTLADMRANMNFQSARCGSNTALHIATQMNSIAAAKVLLQSNADANIANSHFQTPLHIAALHGSHEIAELLVNATNTTVLARTNTNVTPTMFAAMCGHTDLVKLFACRGADIDAVDTKGNSALHFAATNGSLPTVVALVELGAMVNIANGEGITPCMNAATLVEVVRAVVDAASDASAVIDARNVMRVTPLMFSAIGGNVDVINLLVERGAEVNATTDDGSSALHFAAVRGNAAAHELLRRCAATIAETRVAKAQSSFFSLATSPKSSSREAAANNIANGEGITPCMNAATLVEVVRAVVDAASDASAVIDARNVMRVTPLMFSAIGGNVDVINLLVERGAEVNATTDDGSSALHFAAVRGNAAAHELLRRCGGDDRRNKSGKSSEQLLQPCDEPEKQ</sequence>
<feature type="region of interest" description="Disordered" evidence="4">
    <location>
        <begin position="510"/>
        <end position="534"/>
    </location>
</feature>
<dbReference type="PROSITE" id="PS50297">
    <property type="entry name" value="ANK_REP_REGION"/>
    <property type="match status" value="7"/>
</dbReference>
<dbReference type="OMA" id="ITPCMNA"/>
<dbReference type="PANTHER" id="PTHR24198:SF165">
    <property type="entry name" value="ANKYRIN REPEAT-CONTAINING PROTEIN-RELATED"/>
    <property type="match status" value="1"/>
</dbReference>
<evidence type="ECO:0000313" key="6">
    <source>
        <dbReference type="Proteomes" id="UP000051952"/>
    </source>
</evidence>
<dbReference type="SMART" id="SM00248">
    <property type="entry name" value="ANK"/>
    <property type="match status" value="10"/>
</dbReference>
<dbReference type="PRINTS" id="PR01415">
    <property type="entry name" value="ANKYRIN"/>
</dbReference>
<feature type="repeat" description="ANK" evidence="3">
    <location>
        <begin position="452"/>
        <end position="484"/>
    </location>
</feature>
<feature type="repeat" description="ANK" evidence="3">
    <location>
        <begin position="221"/>
        <end position="253"/>
    </location>
</feature>
<dbReference type="OrthoDB" id="244827at2759"/>
<dbReference type="Proteomes" id="UP000051952">
    <property type="component" value="Unassembled WGS sequence"/>
</dbReference>
<feature type="repeat" description="ANK" evidence="3">
    <location>
        <begin position="187"/>
        <end position="209"/>
    </location>
</feature>
<dbReference type="InterPro" id="IPR036770">
    <property type="entry name" value="Ankyrin_rpt-contain_sf"/>
</dbReference>
<evidence type="ECO:0000256" key="4">
    <source>
        <dbReference type="SAM" id="MobiDB-lite"/>
    </source>
</evidence>